<protein>
    <submittedName>
        <fullName evidence="1">Uncharacterized protein</fullName>
    </submittedName>
</protein>
<sequence length="59" mass="6780">MLVTVPFDSAADCLVDNLQPEITISYVHNRKQTTHLFNQPSKQNKLIRFRISKNLKPVA</sequence>
<evidence type="ECO:0000313" key="2">
    <source>
        <dbReference type="Proteomes" id="UP000195221"/>
    </source>
</evidence>
<dbReference type="AlphaFoldDB" id="A0A242M539"/>
<reference evidence="1 2" key="1">
    <citation type="submission" date="2017-03" db="EMBL/GenBank/DDBJ databases">
        <title>Genome analysis of strain PAMC 26577.</title>
        <authorList>
            <person name="Oh H.-M."/>
            <person name="Yang J.-A."/>
        </authorList>
    </citation>
    <scope>NUCLEOTIDE SEQUENCE [LARGE SCALE GENOMIC DNA]</scope>
    <source>
        <strain evidence="1 2">PAMC 26577</strain>
    </source>
</reference>
<proteinExistence type="predicted"/>
<dbReference type="EMBL" id="NBTZ01000171">
    <property type="protein sequence ID" value="OTP65948.1"/>
    <property type="molecule type" value="Genomic_DNA"/>
</dbReference>
<gene>
    <name evidence="1" type="ORF">PAMC26577_38695</name>
</gene>
<dbReference type="Proteomes" id="UP000195221">
    <property type="component" value="Unassembled WGS sequence"/>
</dbReference>
<name>A0A242M539_CABSO</name>
<comment type="caution">
    <text evidence="1">The sequence shown here is derived from an EMBL/GenBank/DDBJ whole genome shotgun (WGS) entry which is preliminary data.</text>
</comment>
<evidence type="ECO:0000313" key="1">
    <source>
        <dbReference type="EMBL" id="OTP65948.1"/>
    </source>
</evidence>
<accession>A0A242M539</accession>
<organism evidence="1 2">
    <name type="scientific">Caballeronia sordidicola</name>
    <name type="common">Burkholderia sordidicola</name>
    <dbReference type="NCBI Taxonomy" id="196367"/>
    <lineage>
        <taxon>Bacteria</taxon>
        <taxon>Pseudomonadati</taxon>
        <taxon>Pseudomonadota</taxon>
        <taxon>Betaproteobacteria</taxon>
        <taxon>Burkholderiales</taxon>
        <taxon>Burkholderiaceae</taxon>
        <taxon>Caballeronia</taxon>
    </lineage>
</organism>